<dbReference type="EMBL" id="CP065989">
    <property type="protein sequence ID" value="QQB14964.1"/>
    <property type="molecule type" value="Genomic_DNA"/>
</dbReference>
<dbReference type="GO" id="GO:0016989">
    <property type="term" value="F:sigma factor antagonist activity"/>
    <property type="evidence" value="ECO:0007669"/>
    <property type="project" value="TreeGrafter"/>
</dbReference>
<feature type="region of interest" description="Disordered" evidence="2">
    <location>
        <begin position="87"/>
        <end position="113"/>
    </location>
</feature>
<protein>
    <submittedName>
        <fullName evidence="5">Anti-sigma factor</fullName>
    </submittedName>
</protein>
<evidence type="ECO:0000256" key="2">
    <source>
        <dbReference type="SAM" id="MobiDB-lite"/>
    </source>
</evidence>
<dbReference type="GO" id="GO:0005886">
    <property type="term" value="C:plasma membrane"/>
    <property type="evidence" value="ECO:0007669"/>
    <property type="project" value="InterPro"/>
</dbReference>
<dbReference type="PANTHER" id="PTHR37461:SF1">
    <property type="entry name" value="ANTI-SIGMA-K FACTOR RSKA"/>
    <property type="match status" value="1"/>
</dbReference>
<feature type="domain" description="Anti-sigma K factor RskA C-terminal" evidence="4">
    <location>
        <begin position="130"/>
        <end position="270"/>
    </location>
</feature>
<evidence type="ECO:0000313" key="5">
    <source>
        <dbReference type="EMBL" id="QQB14964.1"/>
    </source>
</evidence>
<dbReference type="InterPro" id="IPR018764">
    <property type="entry name" value="RskA_C"/>
</dbReference>
<keyword evidence="3" id="KW-1133">Transmembrane helix</keyword>
<keyword evidence="1" id="KW-0175">Coiled coil</keyword>
<evidence type="ECO:0000259" key="4">
    <source>
        <dbReference type="Pfam" id="PF10099"/>
    </source>
</evidence>
<reference evidence="5 6" key="1">
    <citation type="submission" date="2020-12" db="EMBL/GenBank/DDBJ databases">
        <title>FDA dAtabase for Regulatory Grade micrObial Sequences (FDA-ARGOS): Supporting development and validation of Infectious Disease Dx tests.</title>
        <authorList>
            <person name="Sproer C."/>
            <person name="Gronow S."/>
            <person name="Severitt S."/>
            <person name="Schroder I."/>
            <person name="Tallon L."/>
            <person name="Sadzewicz L."/>
            <person name="Zhao X."/>
            <person name="Boylan J."/>
            <person name="Ott S."/>
            <person name="Bowen H."/>
            <person name="Vavikolanu K."/>
            <person name="Mehta A."/>
            <person name="Aluvathingal J."/>
            <person name="Nadendla S."/>
            <person name="Lowell S."/>
            <person name="Myers T."/>
            <person name="Yan Y."/>
            <person name="Sichtig H."/>
        </authorList>
    </citation>
    <scope>NUCLEOTIDE SEQUENCE [LARGE SCALE GENOMIC DNA]</scope>
    <source>
        <strain evidence="5 6">FDAARGOS_990</strain>
    </source>
</reference>
<evidence type="ECO:0000313" key="6">
    <source>
        <dbReference type="Proteomes" id="UP000595374"/>
    </source>
</evidence>
<feature type="transmembrane region" description="Helical" evidence="3">
    <location>
        <begin position="126"/>
        <end position="147"/>
    </location>
</feature>
<feature type="coiled-coil region" evidence="1">
    <location>
        <begin position="146"/>
        <end position="173"/>
    </location>
</feature>
<evidence type="ECO:0000256" key="3">
    <source>
        <dbReference type="SAM" id="Phobius"/>
    </source>
</evidence>
<dbReference type="InterPro" id="IPR051474">
    <property type="entry name" value="Anti-sigma-K/W_factor"/>
</dbReference>
<dbReference type="Pfam" id="PF10099">
    <property type="entry name" value="RskA_C"/>
    <property type="match status" value="1"/>
</dbReference>
<dbReference type="PANTHER" id="PTHR37461">
    <property type="entry name" value="ANTI-SIGMA-K FACTOR RSKA"/>
    <property type="match status" value="1"/>
</dbReference>
<keyword evidence="3" id="KW-0812">Transmembrane</keyword>
<dbReference type="GO" id="GO:0006417">
    <property type="term" value="P:regulation of translation"/>
    <property type="evidence" value="ECO:0007669"/>
    <property type="project" value="TreeGrafter"/>
</dbReference>
<proteinExistence type="predicted"/>
<gene>
    <name evidence="5" type="ORF">I6H47_03025</name>
</gene>
<accession>A0A7T4A0A6</accession>
<dbReference type="AlphaFoldDB" id="A0A7T4A0A6"/>
<keyword evidence="3" id="KW-0472">Membrane</keyword>
<dbReference type="RefSeq" id="WP_198499998.1">
    <property type="nucleotide sequence ID" value="NZ_CP065989.1"/>
</dbReference>
<name>A0A7T4A0A6_9MICO</name>
<organism evidence="5 6">
    <name type="scientific">Brevibacterium casei</name>
    <dbReference type="NCBI Taxonomy" id="33889"/>
    <lineage>
        <taxon>Bacteria</taxon>
        <taxon>Bacillati</taxon>
        <taxon>Actinomycetota</taxon>
        <taxon>Actinomycetes</taxon>
        <taxon>Micrococcales</taxon>
        <taxon>Brevibacteriaceae</taxon>
        <taxon>Brevibacterium</taxon>
    </lineage>
</organism>
<dbReference type="Proteomes" id="UP000595374">
    <property type="component" value="Chromosome"/>
</dbReference>
<sequence length="275" mass="28443">MSADRDYLAAGLALGGLSDDELVEAQALADTDPEFQAEVAAYGETAAFMAASDAPAAVSEETKNAILSLPDHLAQENAAPDTGFAEAGDRTAAADSDSSPSSQPGGAASRAEEPIDLAARRRKRSWLPWAAAAAALIVVCGFGISAWQMQQRQNELEATLAETQQRLDETARLMDAPDLRTTTADLAAGGSVTVVSSETEQLIHVTSRDVTPAEGTSLQMWVIGDDGPKSVGLMVGDAENIDGSDFAAGNLFGITVEPEGGSPQPTTDPVVAVEL</sequence>
<evidence type="ECO:0000256" key="1">
    <source>
        <dbReference type="SAM" id="Coils"/>
    </source>
</evidence>
<feature type="compositionally biased region" description="Low complexity" evidence="2">
    <location>
        <begin position="90"/>
        <end position="109"/>
    </location>
</feature>